<comment type="caution">
    <text evidence="3">The sequence shown here is derived from an EMBL/GenBank/DDBJ whole genome shotgun (WGS) entry which is preliminary data.</text>
</comment>
<dbReference type="Proteomes" id="UP001431209">
    <property type="component" value="Unassembled WGS sequence"/>
</dbReference>
<dbReference type="PANTHER" id="PTHR35797">
    <property type="entry name" value="PROTEASE-RELATED"/>
    <property type="match status" value="1"/>
</dbReference>
<keyword evidence="1" id="KW-0472">Membrane</keyword>
<dbReference type="InterPro" id="IPR003675">
    <property type="entry name" value="Rce1/LyrA-like_dom"/>
</dbReference>
<keyword evidence="1" id="KW-0812">Transmembrane</keyword>
<protein>
    <submittedName>
        <fullName evidence="3">Succinyl-CoA ligase [ADP-forming] subunit beta</fullName>
    </submittedName>
</protein>
<accession>A0AAW2ZKU1</accession>
<dbReference type="PANTHER" id="PTHR35797:SF1">
    <property type="entry name" value="PROTEASE"/>
    <property type="match status" value="1"/>
</dbReference>
<feature type="transmembrane region" description="Helical" evidence="1">
    <location>
        <begin position="253"/>
        <end position="272"/>
    </location>
</feature>
<keyword evidence="3" id="KW-0436">Ligase</keyword>
<dbReference type="InterPro" id="IPR042150">
    <property type="entry name" value="MmRce1-like"/>
</dbReference>
<feature type="transmembrane region" description="Helical" evidence="1">
    <location>
        <begin position="47"/>
        <end position="67"/>
    </location>
</feature>
<feature type="domain" description="CAAX prenyl protease 2/Lysostaphin resistance protein A-like" evidence="2">
    <location>
        <begin position="190"/>
        <end position="276"/>
    </location>
</feature>
<evidence type="ECO:0000259" key="2">
    <source>
        <dbReference type="Pfam" id="PF02517"/>
    </source>
</evidence>
<evidence type="ECO:0000313" key="4">
    <source>
        <dbReference type="Proteomes" id="UP001431209"/>
    </source>
</evidence>
<dbReference type="AlphaFoldDB" id="A0AAW2ZKU1"/>
<proteinExistence type="predicted"/>
<dbReference type="Pfam" id="PF02517">
    <property type="entry name" value="Rce1-like"/>
    <property type="match status" value="1"/>
</dbReference>
<reference evidence="3 4" key="1">
    <citation type="submission" date="2024-03" db="EMBL/GenBank/DDBJ databases">
        <title>The Acrasis kona genome and developmental transcriptomes reveal deep origins of eukaryotic multicellular pathways.</title>
        <authorList>
            <person name="Sheikh S."/>
            <person name="Fu C.-J."/>
            <person name="Brown M.W."/>
            <person name="Baldauf S.L."/>
        </authorList>
    </citation>
    <scope>NUCLEOTIDE SEQUENCE [LARGE SCALE GENOMIC DNA]</scope>
    <source>
        <strain evidence="3 4">ATCC MYA-3509</strain>
    </source>
</reference>
<feature type="transmembrane region" description="Helical" evidence="1">
    <location>
        <begin position="323"/>
        <end position="342"/>
    </location>
</feature>
<sequence length="351" mass="38319">MIEDVSRSGLLYAASAVCSTCTAGYLLYKKYLDKSIPSADAQIKHELITFTGLTTTTTCVVASATYYADNDRTTAAFPIMFAGCMFVPVIVAKGIEWYYRKEEDIVNTTMVKHAYSNKTAYLGAAIVGAIAVDTILISSMLPGNRLSKGSEHFVSRLSVQHRAKIADEISNMSLGRFIPKALAGVFIGGLSINTLLAYMEERGWRHFMYKRLDQLLGRNAFWTHSLITGATWGLFHVPLIFCGSNYPNNPLYGAGQFIVACMVYSPLFKYIVDKSQEEEEETHESNKVFVSGVVAAMLHGVMNATGSLSLMFVNGGSDLSNGLAGWAGISAFAIADVALWLYQSTSCCARK</sequence>
<dbReference type="GO" id="GO:0004175">
    <property type="term" value="F:endopeptidase activity"/>
    <property type="evidence" value="ECO:0007669"/>
    <property type="project" value="UniProtKB-ARBA"/>
</dbReference>
<feature type="transmembrane region" description="Helical" evidence="1">
    <location>
        <begin position="120"/>
        <end position="141"/>
    </location>
</feature>
<dbReference type="GO" id="GO:0016874">
    <property type="term" value="F:ligase activity"/>
    <property type="evidence" value="ECO:0007669"/>
    <property type="project" value="UniProtKB-KW"/>
</dbReference>
<name>A0AAW2ZKU1_9EUKA</name>
<dbReference type="EMBL" id="JAOPGA020001540">
    <property type="protein sequence ID" value="KAL0489277.1"/>
    <property type="molecule type" value="Genomic_DNA"/>
</dbReference>
<gene>
    <name evidence="3" type="ORF">AKO1_010605</name>
</gene>
<feature type="transmembrane region" description="Helical" evidence="1">
    <location>
        <begin position="79"/>
        <end position="99"/>
    </location>
</feature>
<organism evidence="3 4">
    <name type="scientific">Acrasis kona</name>
    <dbReference type="NCBI Taxonomy" id="1008807"/>
    <lineage>
        <taxon>Eukaryota</taxon>
        <taxon>Discoba</taxon>
        <taxon>Heterolobosea</taxon>
        <taxon>Tetramitia</taxon>
        <taxon>Eutetramitia</taxon>
        <taxon>Acrasidae</taxon>
        <taxon>Acrasis</taxon>
    </lineage>
</organism>
<feature type="transmembrane region" description="Helical" evidence="1">
    <location>
        <begin position="220"/>
        <end position="241"/>
    </location>
</feature>
<evidence type="ECO:0000313" key="3">
    <source>
        <dbReference type="EMBL" id="KAL0489277.1"/>
    </source>
</evidence>
<feature type="transmembrane region" description="Helical" evidence="1">
    <location>
        <begin position="288"/>
        <end position="311"/>
    </location>
</feature>
<feature type="transmembrane region" description="Helical" evidence="1">
    <location>
        <begin position="181"/>
        <end position="199"/>
    </location>
</feature>
<keyword evidence="1" id="KW-1133">Transmembrane helix</keyword>
<feature type="transmembrane region" description="Helical" evidence="1">
    <location>
        <begin position="6"/>
        <end position="27"/>
    </location>
</feature>
<keyword evidence="4" id="KW-1185">Reference proteome</keyword>
<dbReference type="GO" id="GO:0080120">
    <property type="term" value="P:CAAX-box protein maturation"/>
    <property type="evidence" value="ECO:0007669"/>
    <property type="project" value="UniProtKB-ARBA"/>
</dbReference>
<evidence type="ECO:0000256" key="1">
    <source>
        <dbReference type="SAM" id="Phobius"/>
    </source>
</evidence>